<protein>
    <submittedName>
        <fullName evidence="8">DNA-binding response regulator</fullName>
    </submittedName>
</protein>
<comment type="caution">
    <text evidence="8">The sequence shown here is derived from an EMBL/GenBank/DDBJ whole genome shotgun (WGS) entry which is preliminary data.</text>
</comment>
<dbReference type="Pfam" id="PF00196">
    <property type="entry name" value="GerE"/>
    <property type="match status" value="1"/>
</dbReference>
<dbReference type="Gene3D" id="1.10.10.10">
    <property type="entry name" value="Winged helix-like DNA-binding domain superfamily/Winged helix DNA-binding domain"/>
    <property type="match status" value="1"/>
</dbReference>
<feature type="domain" description="Response regulatory" evidence="7">
    <location>
        <begin position="5"/>
        <end position="126"/>
    </location>
</feature>
<accession>A0A8J3R065</accession>
<dbReference type="InterPro" id="IPR011006">
    <property type="entry name" value="CheY-like_superfamily"/>
</dbReference>
<name>A0A8J3R065_9ACTN</name>
<dbReference type="InterPro" id="IPR036388">
    <property type="entry name" value="WH-like_DNA-bd_sf"/>
</dbReference>
<organism evidence="8 9">
    <name type="scientific">Rugosimonospora africana</name>
    <dbReference type="NCBI Taxonomy" id="556532"/>
    <lineage>
        <taxon>Bacteria</taxon>
        <taxon>Bacillati</taxon>
        <taxon>Actinomycetota</taxon>
        <taxon>Actinomycetes</taxon>
        <taxon>Micromonosporales</taxon>
        <taxon>Micromonosporaceae</taxon>
        <taxon>Rugosimonospora</taxon>
    </lineage>
</organism>
<dbReference type="GO" id="GO:0006355">
    <property type="term" value="P:regulation of DNA-templated transcription"/>
    <property type="evidence" value="ECO:0007669"/>
    <property type="project" value="InterPro"/>
</dbReference>
<dbReference type="CDD" id="cd06170">
    <property type="entry name" value="LuxR_C_like"/>
    <property type="match status" value="1"/>
</dbReference>
<keyword evidence="9" id="KW-1185">Reference proteome</keyword>
<dbReference type="GO" id="GO:0003677">
    <property type="term" value="F:DNA binding"/>
    <property type="evidence" value="ECO:0007669"/>
    <property type="project" value="UniProtKB-KW"/>
</dbReference>
<feature type="modified residue" description="4-aspartylphosphate" evidence="5">
    <location>
        <position position="55"/>
    </location>
</feature>
<evidence type="ECO:0000259" key="6">
    <source>
        <dbReference type="PROSITE" id="PS50043"/>
    </source>
</evidence>
<evidence type="ECO:0000256" key="1">
    <source>
        <dbReference type="ARBA" id="ARBA00022553"/>
    </source>
</evidence>
<proteinExistence type="predicted"/>
<dbReference type="InterPro" id="IPR000792">
    <property type="entry name" value="Tscrpt_reg_LuxR_C"/>
</dbReference>
<reference evidence="8" key="1">
    <citation type="submission" date="2021-01" db="EMBL/GenBank/DDBJ databases">
        <title>Whole genome shotgun sequence of Rugosimonospora africana NBRC 104875.</title>
        <authorList>
            <person name="Komaki H."/>
            <person name="Tamura T."/>
        </authorList>
    </citation>
    <scope>NUCLEOTIDE SEQUENCE</scope>
    <source>
        <strain evidence="8">NBRC 104875</strain>
    </source>
</reference>
<dbReference type="Pfam" id="PF00072">
    <property type="entry name" value="Response_reg"/>
    <property type="match status" value="1"/>
</dbReference>
<evidence type="ECO:0000256" key="3">
    <source>
        <dbReference type="ARBA" id="ARBA00023125"/>
    </source>
</evidence>
<dbReference type="SUPFAM" id="SSF52172">
    <property type="entry name" value="CheY-like"/>
    <property type="match status" value="1"/>
</dbReference>
<dbReference type="PANTHER" id="PTHR43214">
    <property type="entry name" value="TWO-COMPONENT RESPONSE REGULATOR"/>
    <property type="match status" value="1"/>
</dbReference>
<dbReference type="PROSITE" id="PS00622">
    <property type="entry name" value="HTH_LUXR_1"/>
    <property type="match status" value="1"/>
</dbReference>
<dbReference type="PRINTS" id="PR00038">
    <property type="entry name" value="HTHLUXR"/>
</dbReference>
<dbReference type="SMART" id="SM00448">
    <property type="entry name" value="REC"/>
    <property type="match status" value="1"/>
</dbReference>
<dbReference type="InterPro" id="IPR039420">
    <property type="entry name" value="WalR-like"/>
</dbReference>
<dbReference type="InterPro" id="IPR058245">
    <property type="entry name" value="NreC/VraR/RcsB-like_REC"/>
</dbReference>
<keyword evidence="4" id="KW-0804">Transcription</keyword>
<keyword evidence="1 5" id="KW-0597">Phosphoprotein</keyword>
<dbReference type="SMART" id="SM00421">
    <property type="entry name" value="HTH_LUXR"/>
    <property type="match status" value="1"/>
</dbReference>
<keyword evidence="3 8" id="KW-0238">DNA-binding</keyword>
<dbReference type="AlphaFoldDB" id="A0A8J3R065"/>
<dbReference type="InterPro" id="IPR001789">
    <property type="entry name" value="Sig_transdc_resp-reg_receiver"/>
</dbReference>
<evidence type="ECO:0000313" key="8">
    <source>
        <dbReference type="EMBL" id="GIH20565.1"/>
    </source>
</evidence>
<dbReference type="EMBL" id="BONZ01000100">
    <property type="protein sequence ID" value="GIH20565.1"/>
    <property type="molecule type" value="Genomic_DNA"/>
</dbReference>
<keyword evidence="2" id="KW-0805">Transcription regulation</keyword>
<evidence type="ECO:0000256" key="4">
    <source>
        <dbReference type="ARBA" id="ARBA00023163"/>
    </source>
</evidence>
<dbReference type="RefSeq" id="WP_239134433.1">
    <property type="nucleotide sequence ID" value="NZ_BONZ01000100.1"/>
</dbReference>
<evidence type="ECO:0000256" key="2">
    <source>
        <dbReference type="ARBA" id="ARBA00023015"/>
    </source>
</evidence>
<gene>
    <name evidence="8" type="ORF">Raf01_87370</name>
</gene>
<dbReference type="CDD" id="cd17535">
    <property type="entry name" value="REC_NarL-like"/>
    <property type="match status" value="1"/>
</dbReference>
<dbReference type="PROSITE" id="PS50110">
    <property type="entry name" value="RESPONSE_REGULATORY"/>
    <property type="match status" value="1"/>
</dbReference>
<evidence type="ECO:0000259" key="7">
    <source>
        <dbReference type="PROSITE" id="PS50110"/>
    </source>
</evidence>
<dbReference type="GO" id="GO:0000160">
    <property type="term" value="P:phosphorelay signal transduction system"/>
    <property type="evidence" value="ECO:0007669"/>
    <property type="project" value="InterPro"/>
</dbReference>
<evidence type="ECO:0000256" key="5">
    <source>
        <dbReference type="PROSITE-ProRule" id="PRU00169"/>
    </source>
</evidence>
<dbReference type="PROSITE" id="PS50043">
    <property type="entry name" value="HTH_LUXR_2"/>
    <property type="match status" value="1"/>
</dbReference>
<evidence type="ECO:0000313" key="9">
    <source>
        <dbReference type="Proteomes" id="UP000642748"/>
    </source>
</evidence>
<dbReference type="PANTHER" id="PTHR43214:SF24">
    <property type="entry name" value="TRANSCRIPTIONAL REGULATORY PROTEIN NARL-RELATED"/>
    <property type="match status" value="1"/>
</dbReference>
<feature type="domain" description="HTH luxR-type" evidence="6">
    <location>
        <begin position="146"/>
        <end position="217"/>
    </location>
</feature>
<sequence>MQSHRLVIAEDAALLREGLVSLLERLGHTVLAAVGDAPALIAAVEEHEPDAVVVDVRMPPNFSDDGLAAARTLRAGRPHLGVLVLSQYVSQTYATELLQSDNGAGIGYLLKDRIGDVEEFISALDRVVEGGTVVDPEVVRQLLSRRHDPLQRLSPREREVLGLIAEGRSNAAIARRLVVTEATVSKRIASILTKLDLPPASDDHRRVLAVLAYLNAR</sequence>
<dbReference type="Proteomes" id="UP000642748">
    <property type="component" value="Unassembled WGS sequence"/>
</dbReference>
<dbReference type="Gene3D" id="3.40.50.2300">
    <property type="match status" value="1"/>
</dbReference>